<keyword evidence="8" id="KW-1185">Reference proteome</keyword>
<dbReference type="Pfam" id="PF23310">
    <property type="entry name" value="TPR_27"/>
    <property type="match status" value="1"/>
</dbReference>
<dbReference type="Gene3D" id="6.10.140.2220">
    <property type="match status" value="1"/>
</dbReference>
<dbReference type="SUPFAM" id="SSF144232">
    <property type="entry name" value="HIT/MYND zinc finger-like"/>
    <property type="match status" value="1"/>
</dbReference>
<dbReference type="InterPro" id="IPR002893">
    <property type="entry name" value="Znf_MYND"/>
</dbReference>
<reference evidence="7" key="1">
    <citation type="submission" date="2021-01" db="EMBL/GenBank/DDBJ databases">
        <title>Adiantum capillus-veneris genome.</title>
        <authorList>
            <person name="Fang Y."/>
            <person name="Liao Q."/>
        </authorList>
    </citation>
    <scope>NUCLEOTIDE SEQUENCE</scope>
    <source>
        <strain evidence="7">H3</strain>
        <tissue evidence="7">Leaf</tissue>
    </source>
</reference>
<accession>A0A9D4U4I0</accession>
<organism evidence="7 8">
    <name type="scientific">Adiantum capillus-veneris</name>
    <name type="common">Maidenhair fern</name>
    <dbReference type="NCBI Taxonomy" id="13818"/>
    <lineage>
        <taxon>Eukaryota</taxon>
        <taxon>Viridiplantae</taxon>
        <taxon>Streptophyta</taxon>
        <taxon>Embryophyta</taxon>
        <taxon>Tracheophyta</taxon>
        <taxon>Polypodiopsida</taxon>
        <taxon>Polypodiidae</taxon>
        <taxon>Polypodiales</taxon>
        <taxon>Pteridineae</taxon>
        <taxon>Pteridaceae</taxon>
        <taxon>Vittarioideae</taxon>
        <taxon>Adiantum</taxon>
    </lineage>
</organism>
<dbReference type="Gene3D" id="1.20.1280.50">
    <property type="match status" value="1"/>
</dbReference>
<comment type="caution">
    <text evidence="7">The sequence shown here is derived from an EMBL/GenBank/DDBJ whole genome shotgun (WGS) entry which is preliminary data.</text>
</comment>
<dbReference type="Pfam" id="PF01753">
    <property type="entry name" value="zf-MYND"/>
    <property type="match status" value="1"/>
</dbReference>
<evidence type="ECO:0000256" key="1">
    <source>
        <dbReference type="ARBA" id="ARBA00022723"/>
    </source>
</evidence>
<dbReference type="InterPro" id="IPR057136">
    <property type="entry name" value="At2g35280_TPR_dom"/>
</dbReference>
<evidence type="ECO:0000256" key="4">
    <source>
        <dbReference type="PROSITE-ProRule" id="PRU00134"/>
    </source>
</evidence>
<evidence type="ECO:0000256" key="3">
    <source>
        <dbReference type="ARBA" id="ARBA00022833"/>
    </source>
</evidence>
<dbReference type="InterPro" id="IPR044508">
    <property type="entry name" value="At5g50450/At1g67340-like"/>
</dbReference>
<keyword evidence="1" id="KW-0479">Metal-binding</keyword>
<dbReference type="GO" id="GO:0008270">
    <property type="term" value="F:zinc ion binding"/>
    <property type="evidence" value="ECO:0007669"/>
    <property type="project" value="UniProtKB-KW"/>
</dbReference>
<feature type="domain" description="MYND-type" evidence="6">
    <location>
        <begin position="321"/>
        <end position="363"/>
    </location>
</feature>
<evidence type="ECO:0000256" key="2">
    <source>
        <dbReference type="ARBA" id="ARBA00022771"/>
    </source>
</evidence>
<dbReference type="PANTHER" id="PTHR46758:SF2">
    <property type="entry name" value="OJ1485_B09.11 PROTEIN"/>
    <property type="match status" value="1"/>
</dbReference>
<dbReference type="Pfam" id="PF12937">
    <property type="entry name" value="F-box-like"/>
    <property type="match status" value="1"/>
</dbReference>
<dbReference type="SUPFAM" id="SSF81383">
    <property type="entry name" value="F-box domain"/>
    <property type="match status" value="1"/>
</dbReference>
<dbReference type="InterPro" id="IPR036047">
    <property type="entry name" value="F-box-like_dom_sf"/>
</dbReference>
<name>A0A9D4U4I0_ADICA</name>
<dbReference type="AlphaFoldDB" id="A0A9D4U4I0"/>
<evidence type="ECO:0000259" key="6">
    <source>
        <dbReference type="PROSITE" id="PS50865"/>
    </source>
</evidence>
<dbReference type="Gene3D" id="1.25.40.10">
    <property type="entry name" value="Tetratricopeptide repeat domain"/>
    <property type="match status" value="1"/>
</dbReference>
<dbReference type="Proteomes" id="UP000886520">
    <property type="component" value="Chromosome 23"/>
</dbReference>
<keyword evidence="2 4" id="KW-0863">Zinc-finger</keyword>
<proteinExistence type="predicted"/>
<dbReference type="FunFam" id="6.10.140.2220:FF:000033">
    <property type="entry name" value="Predicted protein"/>
    <property type="match status" value="1"/>
</dbReference>
<dbReference type="SUPFAM" id="SSF81901">
    <property type="entry name" value="HCP-like"/>
    <property type="match status" value="1"/>
</dbReference>
<evidence type="ECO:0000313" key="7">
    <source>
        <dbReference type="EMBL" id="KAI5060858.1"/>
    </source>
</evidence>
<dbReference type="OrthoDB" id="265717at2759"/>
<keyword evidence="3" id="KW-0862">Zinc</keyword>
<sequence>MRTRRASYGAGEPGCMQRRSRSSAVSVRERPPGPESCAKRARLISSQKNIAGKGSSCFDKLPDDVVLSILVWLSSRADTPRDLLNVKSICKRFKRLASNSVVMRNASEGALRVRACQWCAAATIYLSTSAEAGNLEACFTLGMIRFYCLLEREEGLEMLRRAASRSHAGALHALGVIHFNGSGGSRADKNLKAGVHLCARAAALGHVDAMRELGHCLQDGYGVPMNVLHGRRLILEANVREASLLATRKLSLDCGVGQNKLKVTVDSLFSIYKLLHSKSCSLLSDFGCTSVLPPTLHIAHEFLLGWFRLKPLPMGLRLCSHANCGRPETRKHEFRRCSACGRVNYCSRACQALDWKLQHKLHCASAIRWPNRAFVIGLPRRHGPSYMDDSSDQ</sequence>
<dbReference type="InterPro" id="IPR011990">
    <property type="entry name" value="TPR-like_helical_dom_sf"/>
</dbReference>
<protein>
    <recommendedName>
        <fullName evidence="6">MYND-type domain-containing protein</fullName>
    </recommendedName>
</protein>
<evidence type="ECO:0000313" key="8">
    <source>
        <dbReference type="Proteomes" id="UP000886520"/>
    </source>
</evidence>
<dbReference type="PANTHER" id="PTHR46758">
    <property type="entry name" value="MYND DOMAIN-CONTAINING"/>
    <property type="match status" value="1"/>
</dbReference>
<dbReference type="InterPro" id="IPR001810">
    <property type="entry name" value="F-box_dom"/>
</dbReference>
<evidence type="ECO:0000256" key="5">
    <source>
        <dbReference type="SAM" id="MobiDB-lite"/>
    </source>
</evidence>
<gene>
    <name evidence="7" type="ORF">GOP47_0023363</name>
</gene>
<feature type="region of interest" description="Disordered" evidence="5">
    <location>
        <begin position="1"/>
        <end position="37"/>
    </location>
</feature>
<dbReference type="EMBL" id="JABFUD020000023">
    <property type="protein sequence ID" value="KAI5060858.1"/>
    <property type="molecule type" value="Genomic_DNA"/>
</dbReference>
<dbReference type="PROSITE" id="PS50865">
    <property type="entry name" value="ZF_MYND_2"/>
    <property type="match status" value="1"/>
</dbReference>